<keyword evidence="7" id="KW-1185">Reference proteome</keyword>
<dbReference type="PANTHER" id="PTHR43179:SF12">
    <property type="entry name" value="GALACTOFURANOSYLTRANSFERASE GLFT2"/>
    <property type="match status" value="1"/>
</dbReference>
<evidence type="ECO:0000256" key="3">
    <source>
        <dbReference type="ARBA" id="ARBA00022676"/>
    </source>
</evidence>
<dbReference type="Pfam" id="PF00535">
    <property type="entry name" value="Glycos_transf_2"/>
    <property type="match status" value="1"/>
</dbReference>
<dbReference type="EMBL" id="BAABKZ010000002">
    <property type="protein sequence ID" value="GAA5095695.1"/>
    <property type="molecule type" value="Genomic_DNA"/>
</dbReference>
<dbReference type="InterPro" id="IPR029044">
    <property type="entry name" value="Nucleotide-diphossugar_trans"/>
</dbReference>
<evidence type="ECO:0000259" key="5">
    <source>
        <dbReference type="Pfam" id="PF00535"/>
    </source>
</evidence>
<dbReference type="RefSeq" id="WP_194414118.1">
    <property type="nucleotide sequence ID" value="NZ_BAABKZ010000002.1"/>
</dbReference>
<proteinExistence type="inferred from homology"/>
<dbReference type="SUPFAM" id="SSF53448">
    <property type="entry name" value="Nucleotide-diphospho-sugar transferases"/>
    <property type="match status" value="1"/>
</dbReference>
<evidence type="ECO:0000256" key="1">
    <source>
        <dbReference type="ARBA" id="ARBA00004776"/>
    </source>
</evidence>
<dbReference type="Proteomes" id="UP001501407">
    <property type="component" value="Unassembled WGS sequence"/>
</dbReference>
<evidence type="ECO:0000313" key="7">
    <source>
        <dbReference type="Proteomes" id="UP001501407"/>
    </source>
</evidence>
<dbReference type="Gene3D" id="3.90.550.10">
    <property type="entry name" value="Spore Coat Polysaccharide Biosynthesis Protein SpsA, Chain A"/>
    <property type="match status" value="1"/>
</dbReference>
<comment type="similarity">
    <text evidence="2">Belongs to the glycosyltransferase 2 family.</text>
</comment>
<evidence type="ECO:0000256" key="2">
    <source>
        <dbReference type="ARBA" id="ARBA00006739"/>
    </source>
</evidence>
<accession>A0ABP9MHV3</accession>
<keyword evidence="4" id="KW-0808">Transferase</keyword>
<dbReference type="PANTHER" id="PTHR43179">
    <property type="entry name" value="RHAMNOSYLTRANSFERASE WBBL"/>
    <property type="match status" value="1"/>
</dbReference>
<protein>
    <submittedName>
        <fullName evidence="6">Glycosyltransferase family 2 protein</fullName>
    </submittedName>
</protein>
<evidence type="ECO:0000313" key="6">
    <source>
        <dbReference type="EMBL" id="GAA5095695.1"/>
    </source>
</evidence>
<comment type="caution">
    <text evidence="6">The sequence shown here is derived from an EMBL/GenBank/DDBJ whole genome shotgun (WGS) entry which is preliminary data.</text>
</comment>
<gene>
    <name evidence="6" type="ORF">GCM10025760_28310</name>
</gene>
<name>A0ABP9MHV3_9MICO</name>
<feature type="domain" description="Glycosyltransferase 2-like" evidence="5">
    <location>
        <begin position="7"/>
        <end position="118"/>
    </location>
</feature>
<organism evidence="6 7">
    <name type="scientific">Microbacterium yannicii</name>
    <dbReference type="NCBI Taxonomy" id="671622"/>
    <lineage>
        <taxon>Bacteria</taxon>
        <taxon>Bacillati</taxon>
        <taxon>Actinomycetota</taxon>
        <taxon>Actinomycetes</taxon>
        <taxon>Micrococcales</taxon>
        <taxon>Microbacteriaceae</taxon>
        <taxon>Microbacterium</taxon>
    </lineage>
</organism>
<dbReference type="InterPro" id="IPR001173">
    <property type="entry name" value="Glyco_trans_2-like"/>
</dbReference>
<sequence>MLGTVWVVVTSFRPDDLDGVVRALASQVDGIVVVDDGSGPTAAAPLDRARELGAHVIALPDNVGIAAALNAGIRHALDSGADAAATFDQDSHVGPDFVARLVELHDDLHSDGITPGPIVPQFFADVSQAARADSQGRLLAENSIQSGMLISRALIERVGMFREDFFIDLVDTEYELRCIDSGVPVRAVSGLRLGHRLGARYRRRGRLPLPIPRIVTLSSPFRYYYRMRNRILLERGYRRRFPLRLLRDGLTDRLHFMIVISLARPRRDMWAIVRAGARAGRRSVGGRAPDEILRRAQRVQWAADRLADD</sequence>
<reference evidence="7" key="1">
    <citation type="journal article" date="2019" name="Int. J. Syst. Evol. Microbiol.">
        <title>The Global Catalogue of Microorganisms (GCM) 10K type strain sequencing project: providing services to taxonomists for standard genome sequencing and annotation.</title>
        <authorList>
            <consortium name="The Broad Institute Genomics Platform"/>
            <consortium name="The Broad Institute Genome Sequencing Center for Infectious Disease"/>
            <person name="Wu L."/>
            <person name="Ma J."/>
        </authorList>
    </citation>
    <scope>NUCLEOTIDE SEQUENCE [LARGE SCALE GENOMIC DNA]</scope>
    <source>
        <strain evidence="7">JCM 18959</strain>
    </source>
</reference>
<keyword evidence="3" id="KW-0328">Glycosyltransferase</keyword>
<evidence type="ECO:0000256" key="4">
    <source>
        <dbReference type="ARBA" id="ARBA00022679"/>
    </source>
</evidence>
<comment type="pathway">
    <text evidence="1">Cell wall biogenesis; cell wall polysaccharide biosynthesis.</text>
</comment>